<protein>
    <recommendedName>
        <fullName evidence="4">DDE Tnp4 domain-containing protein</fullName>
    </recommendedName>
</protein>
<evidence type="ECO:0000313" key="3">
    <source>
        <dbReference type="Proteomes" id="UP001217417"/>
    </source>
</evidence>
<dbReference type="EMBL" id="JARPMG010000003">
    <property type="protein sequence ID" value="KAJ8101767.1"/>
    <property type="molecule type" value="Genomic_DNA"/>
</dbReference>
<gene>
    <name evidence="2" type="ORF">POJ06DRAFT_266383</name>
</gene>
<organism evidence="2 3">
    <name type="scientific">Lipomyces tetrasporus</name>
    <dbReference type="NCBI Taxonomy" id="54092"/>
    <lineage>
        <taxon>Eukaryota</taxon>
        <taxon>Fungi</taxon>
        <taxon>Dikarya</taxon>
        <taxon>Ascomycota</taxon>
        <taxon>Saccharomycotina</taxon>
        <taxon>Lipomycetes</taxon>
        <taxon>Lipomycetales</taxon>
        <taxon>Lipomycetaceae</taxon>
        <taxon>Lipomyces</taxon>
    </lineage>
</organism>
<feature type="region of interest" description="Disordered" evidence="1">
    <location>
        <begin position="57"/>
        <end position="97"/>
    </location>
</feature>
<proteinExistence type="predicted"/>
<evidence type="ECO:0008006" key="4">
    <source>
        <dbReference type="Google" id="ProtNLM"/>
    </source>
</evidence>
<dbReference type="RefSeq" id="XP_056045217.1">
    <property type="nucleotide sequence ID" value="XM_056189146.1"/>
</dbReference>
<name>A0AAD7VT42_9ASCO</name>
<accession>A0AAD7VT42</accession>
<dbReference type="Proteomes" id="UP001217417">
    <property type="component" value="Unassembled WGS sequence"/>
</dbReference>
<reference evidence="2" key="1">
    <citation type="submission" date="2023-03" db="EMBL/GenBank/DDBJ databases">
        <title>Near-Complete genome sequence of Lipomyces tetrasporous NRRL Y-64009, an oleaginous yeast capable of growing on lignocellulosic hydrolysates.</title>
        <authorList>
            <consortium name="Lawrence Berkeley National Laboratory"/>
            <person name="Jagtap S.S."/>
            <person name="Liu J.-J."/>
            <person name="Walukiewicz H.E."/>
            <person name="Pangilinan J."/>
            <person name="Lipzen A."/>
            <person name="Ahrendt S."/>
            <person name="Koriabine M."/>
            <person name="Cobaugh K."/>
            <person name="Salamov A."/>
            <person name="Yoshinaga Y."/>
            <person name="Ng V."/>
            <person name="Daum C."/>
            <person name="Grigoriev I.V."/>
            <person name="Slininger P.J."/>
            <person name="Dien B.S."/>
            <person name="Jin Y.-S."/>
            <person name="Rao C.V."/>
        </authorList>
    </citation>
    <scope>NUCLEOTIDE SEQUENCE</scope>
    <source>
        <strain evidence="2">NRRL Y-64009</strain>
    </source>
</reference>
<evidence type="ECO:0000256" key="1">
    <source>
        <dbReference type="SAM" id="MobiDB-lite"/>
    </source>
</evidence>
<keyword evidence="3" id="KW-1185">Reference proteome</keyword>
<dbReference type="GeneID" id="80884312"/>
<comment type="caution">
    <text evidence="2">The sequence shown here is derived from an EMBL/GenBank/DDBJ whole genome shotgun (WGS) entry which is preliminary data.</text>
</comment>
<dbReference type="AlphaFoldDB" id="A0AAD7VT42"/>
<evidence type="ECO:0000313" key="2">
    <source>
        <dbReference type="EMBL" id="KAJ8101767.1"/>
    </source>
</evidence>
<sequence>MSNVSLFSPSGTFLYAAINGLGSFHDAAVPREQHQKLRHHTEEGYWFVGDFAFPTSNGHDDKTKTPLKSNFRAWPDNTDPSERANISRTDRQLVSAR</sequence>